<dbReference type="Pfam" id="PF14177">
    <property type="entry name" value="YkyB"/>
    <property type="match status" value="1"/>
</dbReference>
<proteinExistence type="predicted"/>
<evidence type="ECO:0000313" key="2">
    <source>
        <dbReference type="Proteomes" id="UP000464658"/>
    </source>
</evidence>
<dbReference type="InterPro" id="IPR025552">
    <property type="entry name" value="YkyB"/>
</dbReference>
<dbReference type="Proteomes" id="UP000464658">
    <property type="component" value="Chromosome"/>
</dbReference>
<protein>
    <submittedName>
        <fullName evidence="1">Uncharacterized protein</fullName>
    </submittedName>
</protein>
<organism evidence="1 2">
    <name type="scientific">Bacillus safensis</name>
    <dbReference type="NCBI Taxonomy" id="561879"/>
    <lineage>
        <taxon>Bacteria</taxon>
        <taxon>Bacillati</taxon>
        <taxon>Bacillota</taxon>
        <taxon>Bacilli</taxon>
        <taxon>Bacillales</taxon>
        <taxon>Bacillaceae</taxon>
        <taxon>Bacillus</taxon>
    </lineage>
</organism>
<dbReference type="EMBL" id="AP021906">
    <property type="protein sequence ID" value="BBP88892.1"/>
    <property type="molecule type" value="Genomic_DNA"/>
</dbReference>
<evidence type="ECO:0000313" key="1">
    <source>
        <dbReference type="EMBL" id="BBP88892.1"/>
    </source>
</evidence>
<gene>
    <name evidence="1" type="ORF">BsIDN1_25100</name>
</gene>
<name>A0A5S9M8G2_BACIA</name>
<accession>A0A5S9M8G2</accession>
<sequence>MDDYAHTKDIEPTAENIAKAIYTVNRHAKTAPNPKFLYLFLKKRAAKNYCKKVKEEKKSGPTFL</sequence>
<dbReference type="AlphaFoldDB" id="A0A5S9M8G2"/>
<reference evidence="1 2" key="1">
    <citation type="submission" date="2019-12" db="EMBL/GenBank/DDBJ databases">
        <title>Full genome sequence of a Bacillus safensis strain isolated from commercially available natto in Indonesia.</title>
        <authorList>
            <person name="Yoshida M."/>
            <person name="Uomi M."/>
            <person name="Waturangi D."/>
            <person name="Ekaputri J.J."/>
            <person name="Setiamarga D.H.E."/>
        </authorList>
    </citation>
    <scope>NUCLEOTIDE SEQUENCE [LARGE SCALE GENOMIC DNA]</scope>
    <source>
        <strain evidence="1 2">IDN1</strain>
    </source>
</reference>